<protein>
    <recommendedName>
        <fullName evidence="3">Outer membrane protein beta-barrel domain-containing protein</fullName>
    </recommendedName>
</protein>
<evidence type="ECO:0000313" key="2">
    <source>
        <dbReference type="Proteomes" id="UP001500298"/>
    </source>
</evidence>
<organism evidence="1 2">
    <name type="scientific">Algivirga pacifica</name>
    <dbReference type="NCBI Taxonomy" id="1162670"/>
    <lineage>
        <taxon>Bacteria</taxon>
        <taxon>Pseudomonadati</taxon>
        <taxon>Bacteroidota</taxon>
        <taxon>Cytophagia</taxon>
        <taxon>Cytophagales</taxon>
        <taxon>Flammeovirgaceae</taxon>
        <taxon>Algivirga</taxon>
    </lineage>
</organism>
<reference evidence="2" key="1">
    <citation type="journal article" date="2019" name="Int. J. Syst. Evol. Microbiol.">
        <title>The Global Catalogue of Microorganisms (GCM) 10K type strain sequencing project: providing services to taxonomists for standard genome sequencing and annotation.</title>
        <authorList>
            <consortium name="The Broad Institute Genomics Platform"/>
            <consortium name="The Broad Institute Genome Sequencing Center for Infectious Disease"/>
            <person name="Wu L."/>
            <person name="Ma J."/>
        </authorList>
    </citation>
    <scope>NUCLEOTIDE SEQUENCE [LARGE SCALE GENOMIC DNA]</scope>
    <source>
        <strain evidence="2">JCM 18326</strain>
    </source>
</reference>
<keyword evidence="2" id="KW-1185">Reference proteome</keyword>
<dbReference type="RefSeq" id="WP_345374078.1">
    <property type="nucleotide sequence ID" value="NZ_BAABJX010000055.1"/>
</dbReference>
<evidence type="ECO:0000313" key="1">
    <source>
        <dbReference type="EMBL" id="GAA4846939.1"/>
    </source>
</evidence>
<dbReference type="Proteomes" id="UP001500298">
    <property type="component" value="Unassembled WGS sequence"/>
</dbReference>
<sequence>MKNNQQKPLNVTNLLKTNILLILLSISILGVAQNTPAPKKDNIKIRGIAELGFLGVLGNKVQFGEDGTYINYVKEGGQDVLFPVSRLALELKLKQRHIFTLLYQPLRLESTEVLERDLLIDGIMFPQGTNVDFLYNFPFYRITYLNELLNDNDKFDLAIGGGLQLRNATINFEALDGSLFHSNRDIGPVPVLSIRTRYNLNKVTYTEFEADGFYAPISYINGSDNDVVGAILDASIRQGVHITEEVNGYINLRYLGGGAEGSGDDYVKNWLNFLTVTAGVTYEFPAF</sequence>
<comment type="caution">
    <text evidence="1">The sequence shown here is derived from an EMBL/GenBank/DDBJ whole genome shotgun (WGS) entry which is preliminary data.</text>
</comment>
<accession>A0ABP9DI84</accession>
<proteinExistence type="predicted"/>
<dbReference type="EMBL" id="BAABJX010000055">
    <property type="protein sequence ID" value="GAA4846939.1"/>
    <property type="molecule type" value="Genomic_DNA"/>
</dbReference>
<gene>
    <name evidence="1" type="ORF">GCM10023331_34570</name>
</gene>
<evidence type="ECO:0008006" key="3">
    <source>
        <dbReference type="Google" id="ProtNLM"/>
    </source>
</evidence>
<name>A0ABP9DI84_9BACT</name>